<keyword evidence="7" id="KW-0482">Metalloprotease</keyword>
<evidence type="ECO:0000256" key="5">
    <source>
        <dbReference type="SAM" id="Phobius"/>
    </source>
</evidence>
<keyword evidence="4 5" id="KW-0472">Membrane</keyword>
<dbReference type="InterPro" id="IPR001193">
    <property type="entry name" value="MBTPS2"/>
</dbReference>
<comment type="caution">
    <text evidence="7">The sequence shown here is derived from an EMBL/GenBank/DDBJ whole genome shotgun (WGS) entry which is preliminary data.</text>
</comment>
<dbReference type="AlphaFoldDB" id="A0A0F2LM81"/>
<name>A0A0F2LM81_9CREN</name>
<dbReference type="CDD" id="cd06159">
    <property type="entry name" value="S2P-M50_PDZ_Arch"/>
    <property type="match status" value="1"/>
</dbReference>
<dbReference type="InterPro" id="IPR008915">
    <property type="entry name" value="Peptidase_M50"/>
</dbReference>
<evidence type="ECO:0000256" key="3">
    <source>
        <dbReference type="ARBA" id="ARBA00022989"/>
    </source>
</evidence>
<dbReference type="EMBL" id="JZWS02000001">
    <property type="protein sequence ID" value="MCL7343003.1"/>
    <property type="molecule type" value="Genomic_DNA"/>
</dbReference>
<evidence type="ECO:0000256" key="1">
    <source>
        <dbReference type="ARBA" id="ARBA00004127"/>
    </source>
</evidence>
<feature type="transmembrane region" description="Helical" evidence="5">
    <location>
        <begin position="292"/>
        <end position="314"/>
    </location>
</feature>
<keyword evidence="2 5" id="KW-0812">Transmembrane</keyword>
<sequence length="359" mass="39486">MVSSIEWFGIGVLAFWAVIYAFKGKLEKRGFKVYPFFLMWRKGTRSEWFPGVANSNAYKGFEKVAIALGIASMVGGIFLIYYVISGLLVRPTETGIRLEPIIPGVTIGLNEAIYVLFAIGVSVVVHELMHAISATSNKVNVRGGGFILIGIFPGAFVEPDEEEFQRSPTSAKLKIIASGIAMNLILAAVFFPIATYLPSALSQGIEIVGVLPHSEAYNISLQPGQVIEEINGHEVRTYTQLSQALDSSTHYLIVVKNPNGTISYYNATAENHFLGVEVTYSIPPSAYPFLEFSTWMFVVNFSLALFNGAPLFITDGGKIFTELVKKISSRYGEKISYYIQTLLLMSFVFAILLSISLPQ</sequence>
<dbReference type="EMBL" id="JZWS01000061">
    <property type="protein sequence ID" value="KJR78698.1"/>
    <property type="molecule type" value="Genomic_DNA"/>
</dbReference>
<feature type="transmembrane region" description="Helical" evidence="5">
    <location>
        <begin position="175"/>
        <end position="194"/>
    </location>
</feature>
<keyword evidence="8" id="KW-0645">Protease</keyword>
<dbReference type="PATRIC" id="fig|1326980.8.peg.1943"/>
<proteinExistence type="predicted"/>
<protein>
    <submittedName>
        <fullName evidence="7">S2P metalloprotease</fullName>
    </submittedName>
    <submittedName>
        <fullName evidence="8">Site-2 protease family protein</fullName>
    </submittedName>
</protein>
<dbReference type="PRINTS" id="PR01000">
    <property type="entry name" value="SREBPS2PTASE"/>
</dbReference>
<feature type="transmembrane region" description="Helical" evidence="5">
    <location>
        <begin position="64"/>
        <end position="84"/>
    </location>
</feature>
<dbReference type="GO" id="GO:0012505">
    <property type="term" value="C:endomembrane system"/>
    <property type="evidence" value="ECO:0007669"/>
    <property type="project" value="UniProtKB-SubCell"/>
</dbReference>
<dbReference type="PANTHER" id="PTHR13325">
    <property type="entry name" value="PROTEASE M50 MEMBRANE-BOUND TRANSCRIPTION FACTOR SITE 2 PROTEASE"/>
    <property type="match status" value="1"/>
</dbReference>
<keyword evidence="7" id="KW-0378">Hydrolase</keyword>
<evidence type="ECO:0000313" key="7">
    <source>
        <dbReference type="EMBL" id="KJR78698.1"/>
    </source>
</evidence>
<feature type="transmembrane region" description="Helical" evidence="5">
    <location>
        <begin position="112"/>
        <end position="132"/>
    </location>
</feature>
<reference evidence="8" key="2">
    <citation type="submission" date="2022-05" db="EMBL/GenBank/DDBJ databases">
        <title>Metagenome Sequencing of an Archaeal-Dominated Microbial Community from a Hot Spring at the Los Azufres Geothermal Field, Mexico.</title>
        <authorList>
            <person name="Marin-Paredes R."/>
            <person name="Martinez-Romero E."/>
            <person name="Servin-Garciduenas L.E."/>
        </authorList>
    </citation>
    <scope>NUCLEOTIDE SEQUENCE</scope>
    <source>
        <strain evidence="8">AZ1-454</strain>
    </source>
</reference>
<dbReference type="InterPro" id="IPR036034">
    <property type="entry name" value="PDZ_sf"/>
</dbReference>
<accession>A0A0F2LM81</accession>
<keyword evidence="3 5" id="KW-1133">Transmembrane helix</keyword>
<feature type="domain" description="Peptidase M50" evidence="6">
    <location>
        <begin position="115"/>
        <end position="346"/>
    </location>
</feature>
<evidence type="ECO:0000256" key="2">
    <source>
        <dbReference type="ARBA" id="ARBA00022692"/>
    </source>
</evidence>
<dbReference type="PANTHER" id="PTHR13325:SF3">
    <property type="entry name" value="MEMBRANE-BOUND TRANSCRIPTION FACTOR SITE-2 PROTEASE"/>
    <property type="match status" value="1"/>
</dbReference>
<organism evidence="7">
    <name type="scientific">Candidatus Aramenus sulfurataquae</name>
    <dbReference type="NCBI Taxonomy" id="1326980"/>
    <lineage>
        <taxon>Archaea</taxon>
        <taxon>Thermoproteota</taxon>
        <taxon>Thermoprotei</taxon>
        <taxon>Sulfolobales</taxon>
        <taxon>Sulfolobaceae</taxon>
        <taxon>Candidatus Aramenus</taxon>
    </lineage>
</organism>
<dbReference type="Gene3D" id="2.30.42.10">
    <property type="match status" value="1"/>
</dbReference>
<feature type="transmembrane region" description="Helical" evidence="5">
    <location>
        <begin position="335"/>
        <end position="357"/>
    </location>
</feature>
<dbReference type="GO" id="GO:0016020">
    <property type="term" value="C:membrane"/>
    <property type="evidence" value="ECO:0007669"/>
    <property type="project" value="InterPro"/>
</dbReference>
<reference evidence="7" key="1">
    <citation type="submission" date="2015-03" db="EMBL/GenBank/DDBJ databases">
        <title>Metagenome Sequencing of an Archaeal-Dominated Microbial Community from a Hot Spring at the Los Azufres Geothermal Field, Mexico.</title>
        <authorList>
            <person name="Servin-Garciduenas L.E."/>
            <person name="Martinez-Romero E."/>
        </authorList>
    </citation>
    <scope>NUCLEOTIDE SEQUENCE [LARGE SCALE GENOMIC DNA]</scope>
    <source>
        <strain evidence="7">AZ1-454</strain>
    </source>
</reference>
<dbReference type="SUPFAM" id="SSF50156">
    <property type="entry name" value="PDZ domain-like"/>
    <property type="match status" value="1"/>
</dbReference>
<dbReference type="Pfam" id="PF02163">
    <property type="entry name" value="Peptidase_M50"/>
    <property type="match status" value="1"/>
</dbReference>
<evidence type="ECO:0000259" key="6">
    <source>
        <dbReference type="Pfam" id="PF02163"/>
    </source>
</evidence>
<evidence type="ECO:0000256" key="4">
    <source>
        <dbReference type="ARBA" id="ARBA00023136"/>
    </source>
</evidence>
<gene>
    <name evidence="8" type="ORF">TQ35_000235</name>
    <name evidence="7" type="ORF">TQ35_05850</name>
</gene>
<evidence type="ECO:0000313" key="8">
    <source>
        <dbReference type="EMBL" id="MCL7343003.1"/>
    </source>
</evidence>
<comment type="subcellular location">
    <subcellularLocation>
        <location evidence="1">Endomembrane system</location>
        <topology evidence="1">Multi-pass membrane protein</topology>
    </subcellularLocation>
</comment>
<dbReference type="GO" id="GO:0004222">
    <property type="term" value="F:metalloendopeptidase activity"/>
    <property type="evidence" value="ECO:0007669"/>
    <property type="project" value="InterPro"/>
</dbReference>
<feature type="transmembrane region" description="Helical" evidence="5">
    <location>
        <begin position="6"/>
        <end position="22"/>
    </location>
</feature>
<dbReference type="GO" id="GO:0031293">
    <property type="term" value="P:membrane protein intracellular domain proteolysis"/>
    <property type="evidence" value="ECO:0007669"/>
    <property type="project" value="TreeGrafter"/>
</dbReference>
<dbReference type="GO" id="GO:0005737">
    <property type="term" value="C:cytoplasm"/>
    <property type="evidence" value="ECO:0007669"/>
    <property type="project" value="TreeGrafter"/>
</dbReference>